<comment type="caution">
    <text evidence="1">The sequence shown here is derived from an EMBL/GenBank/DDBJ whole genome shotgun (WGS) entry which is preliminary data.</text>
</comment>
<organism evidence="1 2">
    <name type="scientific">Entomortierella parvispora</name>
    <dbReference type="NCBI Taxonomy" id="205924"/>
    <lineage>
        <taxon>Eukaryota</taxon>
        <taxon>Fungi</taxon>
        <taxon>Fungi incertae sedis</taxon>
        <taxon>Mucoromycota</taxon>
        <taxon>Mortierellomycotina</taxon>
        <taxon>Mortierellomycetes</taxon>
        <taxon>Mortierellales</taxon>
        <taxon>Mortierellaceae</taxon>
        <taxon>Entomortierella</taxon>
    </lineage>
</organism>
<accession>A0A9P3LYH8</accession>
<proteinExistence type="predicted"/>
<evidence type="ECO:0000313" key="1">
    <source>
        <dbReference type="EMBL" id="GJJ75234.1"/>
    </source>
</evidence>
<reference evidence="1" key="2">
    <citation type="journal article" date="2022" name="Microbiol. Resour. Announc.">
        <title>Whole-Genome Sequence of Entomortierella parvispora E1425, a Mucoromycotan Fungus Associated with Burkholderiaceae-Related Endosymbiotic Bacteria.</title>
        <authorList>
            <person name="Herlambang A."/>
            <person name="Guo Y."/>
            <person name="Takashima Y."/>
            <person name="Narisawa K."/>
            <person name="Ohta H."/>
            <person name="Nishizawa T."/>
        </authorList>
    </citation>
    <scope>NUCLEOTIDE SEQUENCE</scope>
    <source>
        <strain evidence="1">E1425</strain>
    </source>
</reference>
<dbReference type="EMBL" id="BQFW01000010">
    <property type="protein sequence ID" value="GJJ75234.1"/>
    <property type="molecule type" value="Genomic_DNA"/>
</dbReference>
<gene>
    <name evidence="1" type="ORF">EMPS_07592</name>
</gene>
<name>A0A9P3LYH8_9FUNG</name>
<dbReference type="Proteomes" id="UP000827284">
    <property type="component" value="Unassembled WGS sequence"/>
</dbReference>
<keyword evidence="2" id="KW-1185">Reference proteome</keyword>
<protein>
    <submittedName>
        <fullName evidence="1">Uncharacterized protein</fullName>
    </submittedName>
</protein>
<sequence length="97" mass="11308">MVVRANVSSHNLQVTFLHGRTINNNTPDDHNMEFELAFPIAGLWHPAHQESLKPRNTFPFLFYSPFTTEKELTSKAKRVLWVRWAFSFGKLNALEHQ</sequence>
<reference evidence="1" key="1">
    <citation type="submission" date="2021-11" db="EMBL/GenBank/DDBJ databases">
        <authorList>
            <person name="Herlambang A."/>
            <person name="Guo Y."/>
            <person name="Takashima Y."/>
            <person name="Nishizawa T."/>
        </authorList>
    </citation>
    <scope>NUCLEOTIDE SEQUENCE</scope>
    <source>
        <strain evidence="1">E1425</strain>
    </source>
</reference>
<dbReference type="AlphaFoldDB" id="A0A9P3LYH8"/>
<evidence type="ECO:0000313" key="2">
    <source>
        <dbReference type="Proteomes" id="UP000827284"/>
    </source>
</evidence>